<organism evidence="2 3">
    <name type="scientific">Rufibacter quisquiliarum</name>
    <dbReference type="NCBI Taxonomy" id="1549639"/>
    <lineage>
        <taxon>Bacteria</taxon>
        <taxon>Pseudomonadati</taxon>
        <taxon>Bacteroidota</taxon>
        <taxon>Cytophagia</taxon>
        <taxon>Cytophagales</taxon>
        <taxon>Hymenobacteraceae</taxon>
        <taxon>Rufibacter</taxon>
    </lineage>
</organism>
<accession>A0A839GHP6</accession>
<dbReference type="RefSeq" id="WP_182514148.1">
    <property type="nucleotide sequence ID" value="NZ_JACJIQ010000019.1"/>
</dbReference>
<dbReference type="EMBL" id="JACJIQ010000019">
    <property type="protein sequence ID" value="MBA9079174.1"/>
    <property type="molecule type" value="Genomic_DNA"/>
</dbReference>
<evidence type="ECO:0000313" key="2">
    <source>
        <dbReference type="EMBL" id="MBA9079174.1"/>
    </source>
</evidence>
<proteinExistence type="predicted"/>
<comment type="caution">
    <text evidence="2">The sequence shown here is derived from an EMBL/GenBank/DDBJ whole genome shotgun (WGS) entry which is preliminary data.</text>
</comment>
<evidence type="ECO:0000313" key="3">
    <source>
        <dbReference type="Proteomes" id="UP000563094"/>
    </source>
</evidence>
<feature type="transmembrane region" description="Helical" evidence="1">
    <location>
        <begin position="101"/>
        <end position="126"/>
    </location>
</feature>
<feature type="transmembrane region" description="Helical" evidence="1">
    <location>
        <begin position="71"/>
        <end position="89"/>
    </location>
</feature>
<keyword evidence="1" id="KW-0472">Membrane</keyword>
<dbReference type="Proteomes" id="UP000563094">
    <property type="component" value="Unassembled WGS sequence"/>
</dbReference>
<sequence length="208" mass="22842">MVELVQASFAPANVLATGLLIFVMLYWVIVIVGLLDMSSLDVEVETDIDGEGIGAVAWLNSALAFFNLGRIPLMFFLSFFALPFWFLSLGVNELLGTHDSWLGFTFILPLAVVCLFVAKLLTWPFVKLFSVMEKEQAPKTTVIGQVCTIMLPANATQIGQAAVQTNGSPLLLNVKTTQGHLVKKGETALVIDYLPENQLYLIEPYESL</sequence>
<evidence type="ECO:0000256" key="1">
    <source>
        <dbReference type="SAM" id="Phobius"/>
    </source>
</evidence>
<keyword evidence="1" id="KW-1133">Transmembrane helix</keyword>
<protein>
    <recommendedName>
        <fullName evidence="4">DUF1449 domain-containing protein</fullName>
    </recommendedName>
</protein>
<evidence type="ECO:0008006" key="4">
    <source>
        <dbReference type="Google" id="ProtNLM"/>
    </source>
</evidence>
<feature type="transmembrane region" description="Helical" evidence="1">
    <location>
        <begin position="12"/>
        <end position="35"/>
    </location>
</feature>
<keyword evidence="3" id="KW-1185">Reference proteome</keyword>
<name>A0A839GHP6_9BACT</name>
<keyword evidence="1" id="KW-0812">Transmembrane</keyword>
<gene>
    <name evidence="2" type="ORF">FHS90_003909</name>
</gene>
<dbReference type="AlphaFoldDB" id="A0A839GHP6"/>
<reference evidence="2 3" key="1">
    <citation type="submission" date="2020-08" db="EMBL/GenBank/DDBJ databases">
        <title>Genomic Encyclopedia of Type Strains, Phase IV (KMG-IV): sequencing the most valuable type-strain genomes for metagenomic binning, comparative biology and taxonomic classification.</title>
        <authorList>
            <person name="Goeker M."/>
        </authorList>
    </citation>
    <scope>NUCLEOTIDE SEQUENCE [LARGE SCALE GENOMIC DNA]</scope>
    <source>
        <strain evidence="2 3">DSM 29854</strain>
    </source>
</reference>